<feature type="signal peptide" evidence="1">
    <location>
        <begin position="1"/>
        <end position="29"/>
    </location>
</feature>
<dbReference type="EMBL" id="JANX01000042">
    <property type="protein sequence ID" value="KGM35198.1"/>
    <property type="molecule type" value="Genomic_DNA"/>
</dbReference>
<dbReference type="Proteomes" id="UP000029995">
    <property type="component" value="Unassembled WGS sequence"/>
</dbReference>
<dbReference type="SUPFAM" id="SSF52266">
    <property type="entry name" value="SGNH hydrolase"/>
    <property type="match status" value="1"/>
</dbReference>
<keyword evidence="1" id="KW-0732">Signal</keyword>
<reference evidence="3 4" key="1">
    <citation type="submission" date="2014-01" db="EMBL/GenBank/DDBJ databases">
        <title>Genome sequence determination for a cystic fibrosis isolate, Inquilinus limosus.</title>
        <authorList>
            <person name="Pino M."/>
            <person name="Di Conza J."/>
            <person name="Gutkind G."/>
        </authorList>
    </citation>
    <scope>NUCLEOTIDE SEQUENCE [LARGE SCALE GENOMIC DNA]</scope>
    <source>
        <strain evidence="3 4">MP06</strain>
    </source>
</reference>
<comment type="caution">
    <text evidence="3">The sequence shown here is derived from an EMBL/GenBank/DDBJ whole genome shotgun (WGS) entry which is preliminary data.</text>
</comment>
<feature type="domain" description="SGNH hydrolase-type esterase" evidence="2">
    <location>
        <begin position="200"/>
        <end position="397"/>
    </location>
</feature>
<accession>A0A0A0DB97</accession>
<evidence type="ECO:0000313" key="4">
    <source>
        <dbReference type="Proteomes" id="UP000029995"/>
    </source>
</evidence>
<sequence>MIRHNAIGRSWLAAALLAAALAVPGAAAAQDGWIGSWGASPAFPVGPELSNATVRQLVRISAGGSKVRVRFTNETGTQPLVIGAATIARPGNAAGSIDPASSRPLTFGGSTSITVPPGAPAISDPIDLAVSPLDSLAISLFVSRWTGPSVVHPLGVQTAWVSLAGDSTAAATLPDATESTMRFMLSRVEVAAEGGTVVTLGDSITDGYGSGTDANKRWPDILAERLSKAGGPAVGVVNSGISGNRVLHDLPEQLFGPSALSRFDRDVLSVPGVRWVVIMEGINDIGHPGSAGLPEQAVSADDIIGGLRQIVTRAHAAGLKAYCATLTPYEDTVFAHYYSAEGEAKRQAVNQWIRTGKGCDAVIDFDSVVRDPVQPSKLKAEFDVGDHLHPNAAGYEAMANSVDLGLFR</sequence>
<dbReference type="InterPro" id="IPR013830">
    <property type="entry name" value="SGNH_hydro"/>
</dbReference>
<dbReference type="AlphaFoldDB" id="A0A0A0DB97"/>
<dbReference type="GO" id="GO:0016788">
    <property type="term" value="F:hydrolase activity, acting on ester bonds"/>
    <property type="evidence" value="ECO:0007669"/>
    <property type="project" value="UniProtKB-ARBA"/>
</dbReference>
<dbReference type="RefSeq" id="WP_034832897.1">
    <property type="nucleotide sequence ID" value="NZ_JANX01000042.1"/>
</dbReference>
<protein>
    <submittedName>
        <fullName evidence="3">Lysophospholipase</fullName>
    </submittedName>
</protein>
<dbReference type="PANTHER" id="PTHR43784">
    <property type="entry name" value="GDSL-LIKE LIPASE/ACYLHYDROLASE, PUTATIVE (AFU_ORTHOLOGUE AFUA_2G00820)-RELATED"/>
    <property type="match status" value="1"/>
</dbReference>
<dbReference type="InterPro" id="IPR036514">
    <property type="entry name" value="SGNH_hydro_sf"/>
</dbReference>
<evidence type="ECO:0000256" key="1">
    <source>
        <dbReference type="SAM" id="SignalP"/>
    </source>
</evidence>
<evidence type="ECO:0000313" key="3">
    <source>
        <dbReference type="EMBL" id="KGM35198.1"/>
    </source>
</evidence>
<dbReference type="Pfam" id="PF13472">
    <property type="entry name" value="Lipase_GDSL_2"/>
    <property type="match status" value="1"/>
</dbReference>
<evidence type="ECO:0000259" key="2">
    <source>
        <dbReference type="Pfam" id="PF13472"/>
    </source>
</evidence>
<dbReference type="InterPro" id="IPR053140">
    <property type="entry name" value="GDSL_Rv0518-like"/>
</dbReference>
<dbReference type="CDD" id="cd01830">
    <property type="entry name" value="XynE_like"/>
    <property type="match status" value="1"/>
</dbReference>
<gene>
    <name evidence="3" type="ORF">P409_05835</name>
</gene>
<dbReference type="PANTHER" id="PTHR43784:SF2">
    <property type="entry name" value="GDSL-LIKE LIPASE_ACYLHYDROLASE, PUTATIVE (AFU_ORTHOLOGUE AFUA_2G00820)-RELATED"/>
    <property type="match status" value="1"/>
</dbReference>
<dbReference type="Gene3D" id="3.40.50.1110">
    <property type="entry name" value="SGNH hydrolase"/>
    <property type="match status" value="1"/>
</dbReference>
<name>A0A0A0DB97_9PROT</name>
<feature type="chain" id="PRO_5001968434" evidence="1">
    <location>
        <begin position="30"/>
        <end position="408"/>
    </location>
</feature>
<proteinExistence type="predicted"/>
<organism evidence="3 4">
    <name type="scientific">Inquilinus limosus MP06</name>
    <dbReference type="NCBI Taxonomy" id="1398085"/>
    <lineage>
        <taxon>Bacteria</taxon>
        <taxon>Pseudomonadati</taxon>
        <taxon>Pseudomonadota</taxon>
        <taxon>Alphaproteobacteria</taxon>
        <taxon>Rhodospirillales</taxon>
        <taxon>Rhodospirillaceae</taxon>
        <taxon>Inquilinus</taxon>
    </lineage>
</organism>
<dbReference type="OrthoDB" id="1828825at2"/>